<dbReference type="PROSITE" id="PS51352">
    <property type="entry name" value="THIOREDOXIN_2"/>
    <property type="match status" value="1"/>
</dbReference>
<dbReference type="InterPro" id="IPR036249">
    <property type="entry name" value="Thioredoxin-like_sf"/>
</dbReference>
<evidence type="ECO:0000256" key="1">
    <source>
        <dbReference type="ARBA" id="ARBA00006926"/>
    </source>
</evidence>
<dbReference type="GO" id="GO:0004601">
    <property type="term" value="F:peroxidase activity"/>
    <property type="evidence" value="ECO:0007669"/>
    <property type="project" value="UniProtKB-KW"/>
</dbReference>
<feature type="signal peptide" evidence="7">
    <location>
        <begin position="1"/>
        <end position="22"/>
    </location>
</feature>
<reference evidence="9" key="1">
    <citation type="journal article" date="2023" name="Insect Mol. Biol.">
        <title>Genome sequencing provides insights into the evolution of gene families encoding plant cell wall-degrading enzymes in longhorned beetles.</title>
        <authorList>
            <person name="Shin N.R."/>
            <person name="Okamura Y."/>
            <person name="Kirsch R."/>
            <person name="Pauchet Y."/>
        </authorList>
    </citation>
    <scope>NUCLEOTIDE SEQUENCE</scope>
    <source>
        <strain evidence="9">RBIC_L_NR</strain>
    </source>
</reference>
<dbReference type="Pfam" id="PF00255">
    <property type="entry name" value="GSHPx"/>
    <property type="match status" value="1"/>
</dbReference>
<keyword evidence="2 6" id="KW-0575">Peroxidase</keyword>
<dbReference type="Proteomes" id="UP001162156">
    <property type="component" value="Unassembled WGS sequence"/>
</dbReference>
<keyword evidence="3" id="KW-0712">Selenocysteine</keyword>
<dbReference type="InterPro" id="IPR000889">
    <property type="entry name" value="Glutathione_peroxidase"/>
</dbReference>
<evidence type="ECO:0000259" key="8">
    <source>
        <dbReference type="PROSITE" id="PS51352"/>
    </source>
</evidence>
<dbReference type="InterPro" id="IPR013766">
    <property type="entry name" value="Thioredoxin_domain"/>
</dbReference>
<dbReference type="EMBL" id="JANEYF010005866">
    <property type="protein sequence ID" value="KAJ8926535.1"/>
    <property type="molecule type" value="Genomic_DNA"/>
</dbReference>
<dbReference type="PROSITE" id="PS00763">
    <property type="entry name" value="GLUTATHIONE_PEROXID_2"/>
    <property type="match status" value="1"/>
</dbReference>
<dbReference type="PANTHER" id="PTHR11592:SF134">
    <property type="entry name" value="PHOSPHOLIPID HYDROPEROXIDE GLUTATHIONE PEROXIDASE"/>
    <property type="match status" value="1"/>
</dbReference>
<gene>
    <name evidence="9" type="ORF">NQ314_021089</name>
</gene>
<evidence type="ECO:0000256" key="7">
    <source>
        <dbReference type="SAM" id="SignalP"/>
    </source>
</evidence>
<proteinExistence type="inferred from homology"/>
<keyword evidence="7" id="KW-0732">Signal</keyword>
<evidence type="ECO:0000256" key="5">
    <source>
        <dbReference type="PIRSR" id="PIRSR000303-1"/>
    </source>
</evidence>
<feature type="active site" evidence="5">
    <location>
        <position position="72"/>
    </location>
</feature>
<evidence type="ECO:0000313" key="9">
    <source>
        <dbReference type="EMBL" id="KAJ8926535.1"/>
    </source>
</evidence>
<dbReference type="AlphaFoldDB" id="A0AAV8WK03"/>
<evidence type="ECO:0000256" key="4">
    <source>
        <dbReference type="ARBA" id="ARBA00023002"/>
    </source>
</evidence>
<organism evidence="9 10">
    <name type="scientific">Rhamnusium bicolor</name>
    <dbReference type="NCBI Taxonomy" id="1586634"/>
    <lineage>
        <taxon>Eukaryota</taxon>
        <taxon>Metazoa</taxon>
        <taxon>Ecdysozoa</taxon>
        <taxon>Arthropoda</taxon>
        <taxon>Hexapoda</taxon>
        <taxon>Insecta</taxon>
        <taxon>Pterygota</taxon>
        <taxon>Neoptera</taxon>
        <taxon>Endopterygota</taxon>
        <taxon>Coleoptera</taxon>
        <taxon>Polyphaga</taxon>
        <taxon>Cucujiformia</taxon>
        <taxon>Chrysomeloidea</taxon>
        <taxon>Cerambycidae</taxon>
        <taxon>Lepturinae</taxon>
        <taxon>Rhagiini</taxon>
        <taxon>Rhamnusium</taxon>
    </lineage>
</organism>
<name>A0AAV8WK03_9CUCU</name>
<dbReference type="CDD" id="cd00340">
    <property type="entry name" value="GSH_Peroxidase"/>
    <property type="match status" value="1"/>
</dbReference>
<evidence type="ECO:0000256" key="6">
    <source>
        <dbReference type="RuleBase" id="RU000499"/>
    </source>
</evidence>
<dbReference type="FunFam" id="3.40.30.10:FF:000025">
    <property type="entry name" value="Glutathione peroxidase"/>
    <property type="match status" value="1"/>
</dbReference>
<evidence type="ECO:0000313" key="10">
    <source>
        <dbReference type="Proteomes" id="UP001162156"/>
    </source>
</evidence>
<feature type="domain" description="Thioredoxin" evidence="8">
    <location>
        <begin position="34"/>
        <end position="195"/>
    </location>
</feature>
<accession>A0AAV8WK03</accession>
<keyword evidence="4 6" id="KW-0560">Oxidoreductase</keyword>
<dbReference type="Gene3D" id="3.40.30.10">
    <property type="entry name" value="Glutaredoxin"/>
    <property type="match status" value="1"/>
</dbReference>
<dbReference type="PROSITE" id="PS51355">
    <property type="entry name" value="GLUTATHIONE_PEROXID_3"/>
    <property type="match status" value="1"/>
</dbReference>
<dbReference type="GO" id="GO:0006979">
    <property type="term" value="P:response to oxidative stress"/>
    <property type="evidence" value="ECO:0007669"/>
    <property type="project" value="InterPro"/>
</dbReference>
<dbReference type="PIRSF" id="PIRSF000303">
    <property type="entry name" value="Glutathion_perox"/>
    <property type="match status" value="1"/>
</dbReference>
<comment type="caution">
    <text evidence="9">The sequence shown here is derived from an EMBL/GenBank/DDBJ whole genome shotgun (WGS) entry which is preliminary data.</text>
</comment>
<sequence length="195" mass="22178">MLVSSVQLFSLLTSLYYSPTDMSDNQKISSPEIYKEAKSIYEFTANDIQGNPVSLEKYKGHVAIIVNVASQCGFTKNNYAELVEIFDKYSETKGLRILAFPCNQFGGQEPGTNADICQFMQSKSVKFDMFEKVNVNGNDAHPLWKYLKHKQGGILGDFIKWNFTKFIIDKNGQPVERHGPNTNPKDLVKSLEKYW</sequence>
<comment type="similarity">
    <text evidence="1 6">Belongs to the glutathione peroxidase family.</text>
</comment>
<keyword evidence="10" id="KW-1185">Reference proteome</keyword>
<dbReference type="InterPro" id="IPR029760">
    <property type="entry name" value="GPX_CS"/>
</dbReference>
<dbReference type="SUPFAM" id="SSF52833">
    <property type="entry name" value="Thioredoxin-like"/>
    <property type="match status" value="1"/>
</dbReference>
<dbReference type="PRINTS" id="PR01011">
    <property type="entry name" value="GLUTPROXDASE"/>
</dbReference>
<evidence type="ECO:0000256" key="3">
    <source>
        <dbReference type="ARBA" id="ARBA00022933"/>
    </source>
</evidence>
<protein>
    <recommendedName>
        <fullName evidence="6">Glutathione peroxidase</fullName>
    </recommendedName>
</protein>
<feature type="chain" id="PRO_5043978748" description="Glutathione peroxidase" evidence="7">
    <location>
        <begin position="23"/>
        <end position="195"/>
    </location>
</feature>
<evidence type="ECO:0000256" key="2">
    <source>
        <dbReference type="ARBA" id="ARBA00022559"/>
    </source>
</evidence>
<dbReference type="PANTHER" id="PTHR11592">
    <property type="entry name" value="GLUTATHIONE PEROXIDASE"/>
    <property type="match status" value="1"/>
</dbReference>